<evidence type="ECO:0000256" key="1">
    <source>
        <dbReference type="SAM" id="MobiDB-lite"/>
    </source>
</evidence>
<keyword evidence="3" id="KW-1185">Reference proteome</keyword>
<dbReference type="PROSITE" id="PS50017">
    <property type="entry name" value="DEATH_DOMAIN"/>
    <property type="match status" value="2"/>
</dbReference>
<proteinExistence type="predicted"/>
<organism evidence="3 4">
    <name type="scientific">Crassostrea virginica</name>
    <name type="common">Eastern oyster</name>
    <dbReference type="NCBI Taxonomy" id="6565"/>
    <lineage>
        <taxon>Eukaryota</taxon>
        <taxon>Metazoa</taxon>
        <taxon>Spiralia</taxon>
        <taxon>Lophotrochozoa</taxon>
        <taxon>Mollusca</taxon>
        <taxon>Bivalvia</taxon>
        <taxon>Autobranchia</taxon>
        <taxon>Pteriomorphia</taxon>
        <taxon>Ostreida</taxon>
        <taxon>Ostreoidea</taxon>
        <taxon>Ostreidae</taxon>
        <taxon>Crassostrea</taxon>
    </lineage>
</organism>
<dbReference type="CDD" id="cd01670">
    <property type="entry name" value="Death"/>
    <property type="match status" value="1"/>
</dbReference>
<protein>
    <submittedName>
        <fullName evidence="4">Death domain-containing protein 1-like</fullName>
    </submittedName>
</protein>
<dbReference type="Gene3D" id="1.10.533.10">
    <property type="entry name" value="Death Domain, Fas"/>
    <property type="match status" value="2"/>
</dbReference>
<feature type="domain" description="Death" evidence="2">
    <location>
        <begin position="832"/>
        <end position="918"/>
    </location>
</feature>
<feature type="compositionally biased region" description="Basic and acidic residues" evidence="1">
    <location>
        <begin position="60"/>
        <end position="83"/>
    </location>
</feature>
<feature type="domain" description="Death" evidence="2">
    <location>
        <begin position="950"/>
        <end position="1019"/>
    </location>
</feature>
<dbReference type="Proteomes" id="UP000694844">
    <property type="component" value="Chromosome 3"/>
</dbReference>
<dbReference type="PANTHER" id="PTHR15077">
    <property type="entry name" value="FAS-ASSOCIATING DEATH DOMAIN-CONTAINING PROTEIN FADD"/>
    <property type="match status" value="1"/>
</dbReference>
<sequence length="1028" mass="118317">MKTKSIESVENNICLKTIEMETVTFNQDINKSQLEFRKGNTEAVLISQIQSLPTTELEESVLREPEQNEETKPHHEDVREKYNKQLTKKSNVKTATAEETDDDDKVLMKTKDTVTCSNIIYAGENKNESKVCNERTLTKTDTDATVEGKTESASAFLSDNRNATSVKNLNFLNEKSTTTLSANGQIGERKYEIIETDRNENREIENIASDVTHQDFSMDDDSDPATEVNLEFVIRENTKEIGLKEDEALRESFTDSALMMSPPKGREDDYFDCEEDLSDNDETLEEYKGANEDADKEATDAATKIIKDILCSISDMQENKQFKKEFKSIAADQEEISCVVFCDPEDVYNVNVTKDINCTNIDPLIVPSVVGEFELLVSSFTQLATPMPTEKEKMKLRIRLPFMKSEMKYFHCPVLRWLDPERNWINVPSVEYLYEDEDGCILPILEAEVQQLGIFAIVASTIKERFVFTYNVHEVSSAVDRETVLAGSYCPRFYTTETKADLMVIPIERSVIDDSKTSEIEDSSLLVACSSLVIVDLLNDPPQPLTLYILCSKPKSRPWTASMTSRIGTAESGYLSGSRIVSRAKSRESIKHFLECWYDSDNYIVRIADGCLGVKSTLIQKNDLTKDDKVQVTLHEKHNKYLIVEMRKEARRPDVNSVVVNLLKTLREHRIFVCVAQRKDNPRFIKVSCDLKNKVTTRMIGRLEKDHTIRRTLIHVREGDVISLHLRGNIKTLPNRKRFFRLYAMNGFVTNWEIQVVDKYSQRSLQKYCGFLQVSICTSNSFDGEPISGYEEHVKWKLLAEVPVTLPKDSSLYDYEKVFRTGLCLSYKGPITIEFLRSFAKLIGKEWYNLARGLRLEHVRIQSIAQQNKRSSLEDLVYDLLLTWLKRSCHSTDKAVMLAYALRRSGRFDLAQEISEMDRSYKMGYYKIVNERRLDKAVHLTSRSRVVLQSWRYLGSFLQFSQEELNEIDNTECKVSQKCERMLRLWRIREEPHQGPQKLTDVLRRAGFFYIADHITVATRWRPKTSVS</sequence>
<reference evidence="4" key="1">
    <citation type="submission" date="2025-08" db="UniProtKB">
        <authorList>
            <consortium name="RefSeq"/>
        </authorList>
    </citation>
    <scope>IDENTIFICATION</scope>
    <source>
        <tissue evidence="4">Whole sample</tissue>
    </source>
</reference>
<dbReference type="GeneID" id="111126739"/>
<dbReference type="KEGG" id="cvn:111126739"/>
<dbReference type="GO" id="GO:0007165">
    <property type="term" value="P:signal transduction"/>
    <property type="evidence" value="ECO:0007669"/>
    <property type="project" value="InterPro"/>
</dbReference>
<evidence type="ECO:0000313" key="4">
    <source>
        <dbReference type="RefSeq" id="XP_022327282.1"/>
    </source>
</evidence>
<dbReference type="SMART" id="SM00005">
    <property type="entry name" value="DEATH"/>
    <property type="match status" value="1"/>
</dbReference>
<dbReference type="OrthoDB" id="6118651at2759"/>
<dbReference type="InterPro" id="IPR011029">
    <property type="entry name" value="DEATH-like_dom_sf"/>
</dbReference>
<dbReference type="InterPro" id="IPR000488">
    <property type="entry name" value="Death_dom"/>
</dbReference>
<dbReference type="RefSeq" id="XP_022327282.1">
    <property type="nucleotide sequence ID" value="XM_022471574.1"/>
</dbReference>
<gene>
    <name evidence="4" type="primary">LOC111126739</name>
</gene>
<dbReference type="InterPro" id="IPR016729">
    <property type="entry name" value="FADD"/>
</dbReference>
<dbReference type="Pfam" id="PF00531">
    <property type="entry name" value="Death"/>
    <property type="match status" value="2"/>
</dbReference>
<name>A0A8B8DGL6_CRAVI</name>
<accession>A0A8B8DGL6</accession>
<dbReference type="SUPFAM" id="SSF47986">
    <property type="entry name" value="DEATH domain"/>
    <property type="match status" value="2"/>
</dbReference>
<dbReference type="PANTHER" id="PTHR15077:SF9">
    <property type="entry name" value="C-TERMINAL OF ROC (COR) DOMAIN-CONTAINING PROTEIN"/>
    <property type="match status" value="1"/>
</dbReference>
<evidence type="ECO:0000313" key="3">
    <source>
        <dbReference type="Proteomes" id="UP000694844"/>
    </source>
</evidence>
<evidence type="ECO:0000259" key="2">
    <source>
        <dbReference type="PROSITE" id="PS50017"/>
    </source>
</evidence>
<dbReference type="AlphaFoldDB" id="A0A8B8DGL6"/>
<feature type="region of interest" description="Disordered" evidence="1">
    <location>
        <begin position="54"/>
        <end position="100"/>
    </location>
</feature>